<feature type="domain" description="Histone deacetylase" evidence="2">
    <location>
        <begin position="75"/>
        <end position="276"/>
    </location>
</feature>
<dbReference type="GO" id="GO:0004407">
    <property type="term" value="F:histone deacetylase activity"/>
    <property type="evidence" value="ECO:0007669"/>
    <property type="project" value="TreeGrafter"/>
</dbReference>
<reference evidence="3 4" key="1">
    <citation type="submission" date="2016-09" db="EMBL/GenBank/DDBJ databases">
        <title>Complete genome of Desulfosporosinus sp. OL.</title>
        <authorList>
            <person name="Mardanov A."/>
            <person name="Beletsky A."/>
            <person name="Panova A."/>
            <person name="Karnachuk O."/>
            <person name="Ravin N."/>
        </authorList>
    </citation>
    <scope>NUCLEOTIDE SEQUENCE [LARGE SCALE GENOMIC DNA]</scope>
    <source>
        <strain evidence="3 4">OL</strain>
    </source>
</reference>
<evidence type="ECO:0000313" key="4">
    <source>
        <dbReference type="Proteomes" id="UP000186102"/>
    </source>
</evidence>
<dbReference type="PRINTS" id="PR01270">
    <property type="entry name" value="HDASUPER"/>
</dbReference>
<dbReference type="InterPro" id="IPR000286">
    <property type="entry name" value="HDACs"/>
</dbReference>
<dbReference type="Gene3D" id="3.40.800.20">
    <property type="entry name" value="Histone deacetylase domain"/>
    <property type="match status" value="1"/>
</dbReference>
<evidence type="ECO:0000256" key="1">
    <source>
        <dbReference type="ARBA" id="ARBA00005947"/>
    </source>
</evidence>
<evidence type="ECO:0000259" key="2">
    <source>
        <dbReference type="Pfam" id="PF00850"/>
    </source>
</evidence>
<dbReference type="OrthoDB" id="9808367at2"/>
<dbReference type="PANTHER" id="PTHR10625">
    <property type="entry name" value="HISTONE DEACETYLASE HDAC1-RELATED"/>
    <property type="match status" value="1"/>
</dbReference>
<sequence>MKRTGILFFPAFDWSLGDSHPEREERLLYTQEQLFEEGIFDLPQIKQFSPCVASLQDVLRAQALFPTPQDHTDNLDAHLIAAGSAILLGAARVRGEITNGFVLARPPGHHSGATVWGNRGFCTLNNEAILVNHLRAHLGIKKIAIVDTDVHHGDGTQDIFFHDPNVLFISLHQDGRTLYPGSGFVNEKGGPNAWDQTLNIPLPPGTGDEGYHYVLENWVLPRLQAFAPDLIINSAGQDNHFTDPLASMNLTAGGYGRITELLQPDLAVLEGGYSIEGALPYVNLAILLALAGEDYHHVREPQKLARPSLSLAAIKPYIQELKKQHQTIKPTFTIQNIPYFPKGDWVYSPHPVYYDTEGFQETRQDYIRQCKHCAGTVYIESRRSSSSMKSVLVRIPFQACPECEQAGYDLWEHLQQPSKDTTSGLLQNQLHDKLYVWHRKEGLREL</sequence>
<proteinExistence type="inferred from homology"/>
<dbReference type="PANTHER" id="PTHR10625:SF10">
    <property type="entry name" value="HISTONE DEACETYLASE HDAC1"/>
    <property type="match status" value="1"/>
</dbReference>
<dbReference type="InterPro" id="IPR023801">
    <property type="entry name" value="His_deacetylse_dom"/>
</dbReference>
<dbReference type="GO" id="GO:0040029">
    <property type="term" value="P:epigenetic regulation of gene expression"/>
    <property type="evidence" value="ECO:0007669"/>
    <property type="project" value="TreeGrafter"/>
</dbReference>
<dbReference type="InterPro" id="IPR023696">
    <property type="entry name" value="Ureohydrolase_dom_sf"/>
</dbReference>
<keyword evidence="4" id="KW-1185">Reference proteome</keyword>
<protein>
    <submittedName>
        <fullName evidence="3">Deacetylase</fullName>
    </submittedName>
</protein>
<evidence type="ECO:0000313" key="3">
    <source>
        <dbReference type="EMBL" id="OLN31468.1"/>
    </source>
</evidence>
<dbReference type="CDD" id="cd09992">
    <property type="entry name" value="HDAC_classII"/>
    <property type="match status" value="1"/>
</dbReference>
<organism evidence="3 4">
    <name type="scientific">Desulfosporosinus metallidurans</name>
    <dbReference type="NCBI Taxonomy" id="1888891"/>
    <lineage>
        <taxon>Bacteria</taxon>
        <taxon>Bacillati</taxon>
        <taxon>Bacillota</taxon>
        <taxon>Clostridia</taxon>
        <taxon>Eubacteriales</taxon>
        <taxon>Desulfitobacteriaceae</taxon>
        <taxon>Desulfosporosinus</taxon>
    </lineage>
</organism>
<gene>
    <name evidence="3" type="ORF">DSOL_2641</name>
</gene>
<dbReference type="Proteomes" id="UP000186102">
    <property type="component" value="Unassembled WGS sequence"/>
</dbReference>
<dbReference type="SUPFAM" id="SSF52768">
    <property type="entry name" value="Arginase/deacetylase"/>
    <property type="match status" value="1"/>
</dbReference>
<dbReference type="RefSeq" id="WP_075365225.1">
    <property type="nucleotide sequence ID" value="NZ_MLBF01000018.1"/>
</dbReference>
<comment type="caution">
    <text evidence="3">The sequence shown here is derived from an EMBL/GenBank/DDBJ whole genome shotgun (WGS) entry which is preliminary data.</text>
</comment>
<accession>A0A1Q8QVY7</accession>
<dbReference type="InterPro" id="IPR037138">
    <property type="entry name" value="His_deacetylse_dom_sf"/>
</dbReference>
<comment type="similarity">
    <text evidence="1">Belongs to the histone deacetylase family.</text>
</comment>
<dbReference type="EMBL" id="MLBF01000018">
    <property type="protein sequence ID" value="OLN31468.1"/>
    <property type="molecule type" value="Genomic_DNA"/>
</dbReference>
<name>A0A1Q8QVY7_9FIRM</name>
<dbReference type="AlphaFoldDB" id="A0A1Q8QVY7"/>
<dbReference type="STRING" id="1888891.DSOL_2641"/>
<dbReference type="Pfam" id="PF00850">
    <property type="entry name" value="Hist_deacetyl"/>
    <property type="match status" value="1"/>
</dbReference>